<feature type="domain" description="UBA" evidence="2">
    <location>
        <begin position="492"/>
        <end position="537"/>
    </location>
</feature>
<dbReference type="Pfam" id="PF00627">
    <property type="entry name" value="UBA"/>
    <property type="match status" value="1"/>
</dbReference>
<evidence type="ECO:0000259" key="3">
    <source>
        <dbReference type="PROSITE" id="PS51497"/>
    </source>
</evidence>
<dbReference type="CDD" id="cd14316">
    <property type="entry name" value="UBA2_UBAP1_like"/>
    <property type="match status" value="1"/>
</dbReference>
<dbReference type="InterPro" id="IPR023340">
    <property type="entry name" value="UMA"/>
</dbReference>
<keyword evidence="5" id="KW-1185">Reference proteome</keyword>
<feature type="region of interest" description="Disordered" evidence="1">
    <location>
        <begin position="98"/>
        <end position="121"/>
    </location>
</feature>
<proteinExistence type="predicted"/>
<feature type="compositionally biased region" description="Polar residues" evidence="1">
    <location>
        <begin position="215"/>
        <end position="225"/>
    </location>
</feature>
<evidence type="ECO:0000313" key="5">
    <source>
        <dbReference type="Proteomes" id="UP000594454"/>
    </source>
</evidence>
<evidence type="ECO:0008006" key="6">
    <source>
        <dbReference type="Google" id="ProtNLM"/>
    </source>
</evidence>
<dbReference type="InterPro" id="IPR038870">
    <property type="entry name" value="UBAP1"/>
</dbReference>
<organism evidence="4 5">
    <name type="scientific">Hermetia illucens</name>
    <name type="common">Black soldier fly</name>
    <dbReference type="NCBI Taxonomy" id="343691"/>
    <lineage>
        <taxon>Eukaryota</taxon>
        <taxon>Metazoa</taxon>
        <taxon>Ecdysozoa</taxon>
        <taxon>Arthropoda</taxon>
        <taxon>Hexapoda</taxon>
        <taxon>Insecta</taxon>
        <taxon>Pterygota</taxon>
        <taxon>Neoptera</taxon>
        <taxon>Endopterygota</taxon>
        <taxon>Diptera</taxon>
        <taxon>Brachycera</taxon>
        <taxon>Stratiomyomorpha</taxon>
        <taxon>Stratiomyidae</taxon>
        <taxon>Hermetiinae</taxon>
        <taxon>Hermetia</taxon>
    </lineage>
</organism>
<dbReference type="Proteomes" id="UP000594454">
    <property type="component" value="Chromosome 6"/>
</dbReference>
<dbReference type="OrthoDB" id="2018023at2759"/>
<feature type="compositionally biased region" description="Polar residues" evidence="1">
    <location>
        <begin position="244"/>
        <end position="267"/>
    </location>
</feature>
<dbReference type="InterPro" id="IPR042575">
    <property type="entry name" value="UBAP1_C"/>
</dbReference>
<evidence type="ECO:0000259" key="2">
    <source>
        <dbReference type="PROSITE" id="PS50030"/>
    </source>
</evidence>
<dbReference type="PROSITE" id="PS51497">
    <property type="entry name" value="UMA"/>
    <property type="match status" value="1"/>
</dbReference>
<sequence length="537" mass="60922">MSQSPPNYMENVPVKISERYKPPPKVSLPQSVCQRLNADDIPCLNQLTYDFSLEKNVLRRIDEWKKVREAERDARRERIRKRENERLRIEEEQKKLLTAVSYPSTEDLSSEDDSASDEGATAIQETETKSIESTPIQVQYNPPQQRFDTILTPTIVPDSYNQGGYNNQMAKQNFSKINYSDFENDTSSPFDNVELKTINDLDILAQVLNVTQLHSNTSSSSPCNQNHDHSLSPPVPEEQRGESLPNNANTNQQNLEPYPQTAENGENCNTAAKNKEALSEQSERGIYITSPPLCLQNANHFYPTYNNSQGMQNSINMNGVTKPSDFYYYPQPLPNPINYDNYMYSNVNYPLNVIQPNQNSNSVMEATTKTTTLATVATTKNVVTFRDIEDSLTEYEGATSSSVKNKSKSVPDILRELNEEIRDSENRRIRNNSQTIENYDGKMNDSIVTTKSKPIDETFMKLSPSSQSLAKNISSMGFPLELVSRIAERFGNDDKKIVEHLIPLSELLDLGFDESRISDALLRFDNNKEKALDFLIS</sequence>
<protein>
    <recommendedName>
        <fullName evidence="6">Ubiquitin-associated protein 1</fullName>
    </recommendedName>
</protein>
<gene>
    <name evidence="4" type="ORF">HERILL_LOCUS15338</name>
</gene>
<dbReference type="AlphaFoldDB" id="A0A7R8Z0V6"/>
<name>A0A7R8Z0V6_HERIL</name>
<dbReference type="PANTHER" id="PTHR15960">
    <property type="entry name" value="LD44032P"/>
    <property type="match status" value="1"/>
</dbReference>
<dbReference type="InParanoid" id="A0A7R8Z0V6"/>
<dbReference type="GO" id="GO:0043130">
    <property type="term" value="F:ubiquitin binding"/>
    <property type="evidence" value="ECO:0007669"/>
    <property type="project" value="InterPro"/>
</dbReference>
<dbReference type="FunCoup" id="A0A7R8Z0V6">
    <property type="interactions" value="395"/>
</dbReference>
<reference evidence="4 5" key="1">
    <citation type="submission" date="2020-11" db="EMBL/GenBank/DDBJ databases">
        <authorList>
            <person name="Wallbank WR R."/>
            <person name="Pardo Diaz C."/>
            <person name="Kozak K."/>
            <person name="Martin S."/>
            <person name="Jiggins C."/>
            <person name="Moest M."/>
            <person name="Warren A I."/>
            <person name="Generalovic N T."/>
            <person name="Byers J.R.P. K."/>
            <person name="Montejo-Kovacevich G."/>
            <person name="Yen C E."/>
        </authorList>
    </citation>
    <scope>NUCLEOTIDE SEQUENCE [LARGE SCALE GENOMIC DNA]</scope>
</reference>
<accession>A0A7R8Z0V6</accession>
<dbReference type="Gene3D" id="1.20.120.1920">
    <property type="entry name" value="UBAP1 SOUBA domain"/>
    <property type="match status" value="1"/>
</dbReference>
<dbReference type="GO" id="GO:0000813">
    <property type="term" value="C:ESCRT I complex"/>
    <property type="evidence" value="ECO:0007669"/>
    <property type="project" value="InterPro"/>
</dbReference>
<dbReference type="SUPFAM" id="SSF46934">
    <property type="entry name" value="UBA-like"/>
    <property type="match status" value="1"/>
</dbReference>
<dbReference type="InterPro" id="IPR009060">
    <property type="entry name" value="UBA-like_sf"/>
</dbReference>
<dbReference type="PANTHER" id="PTHR15960:SF5">
    <property type="entry name" value="LD44032P"/>
    <property type="match status" value="1"/>
</dbReference>
<feature type="region of interest" description="Disordered" evidence="1">
    <location>
        <begin position="215"/>
        <end position="267"/>
    </location>
</feature>
<feature type="region of interest" description="Disordered" evidence="1">
    <location>
        <begin position="1"/>
        <end position="29"/>
    </location>
</feature>
<evidence type="ECO:0000313" key="4">
    <source>
        <dbReference type="EMBL" id="CAD7093024.1"/>
    </source>
</evidence>
<dbReference type="EMBL" id="LR899014">
    <property type="protein sequence ID" value="CAD7093024.1"/>
    <property type="molecule type" value="Genomic_DNA"/>
</dbReference>
<feature type="domain" description="UMA" evidence="3">
    <location>
        <begin position="9"/>
        <end position="58"/>
    </location>
</feature>
<dbReference type="InterPro" id="IPR015940">
    <property type="entry name" value="UBA"/>
</dbReference>
<dbReference type="GO" id="GO:0043162">
    <property type="term" value="P:ubiquitin-dependent protein catabolic process via the multivesicular body sorting pathway"/>
    <property type="evidence" value="ECO:0007669"/>
    <property type="project" value="InterPro"/>
</dbReference>
<dbReference type="OMA" id="HFQVYHM"/>
<evidence type="ECO:0000256" key="1">
    <source>
        <dbReference type="SAM" id="MobiDB-lite"/>
    </source>
</evidence>
<dbReference type="PROSITE" id="PS50030">
    <property type="entry name" value="UBA"/>
    <property type="match status" value="1"/>
</dbReference>